<sequence length="278" mass="31612">MSEVLQAQYQPLSLCPPMSNVQIYLKPRPVSSIYGHSNYLPFQWNPDFKYGPFFAGYGPIPLDATEVYTIHSPDLSAGIATFHNELIPSLADAEAEVPDPDKTHRSLWPSLHELQRTKMGPVSQFLRNSESHVNMLYQGDHAHFPPPPGVSKDPEWHKLFFSILARRDVELLDSDVDTELEIFAWAYMHYMVFYVSLPWIKLRTEMADRKDAYATNSPFSAKGSMSLDEFRAEALLFPSKYVPQGNNPDNDRPSTDVLMHSVLRRRNPSTAPDDADLV</sequence>
<protein>
    <submittedName>
        <fullName evidence="1">Uncharacterized protein</fullName>
    </submittedName>
</protein>
<evidence type="ECO:0000313" key="1">
    <source>
        <dbReference type="EMBL" id="KAK0458116.1"/>
    </source>
</evidence>
<name>A0AA39N4S3_ARMTA</name>
<dbReference type="EMBL" id="JAUEPS010000019">
    <property type="protein sequence ID" value="KAK0458116.1"/>
    <property type="molecule type" value="Genomic_DNA"/>
</dbReference>
<dbReference type="Proteomes" id="UP001175211">
    <property type="component" value="Unassembled WGS sequence"/>
</dbReference>
<comment type="caution">
    <text evidence="1">The sequence shown here is derived from an EMBL/GenBank/DDBJ whole genome shotgun (WGS) entry which is preliminary data.</text>
</comment>
<reference evidence="1" key="1">
    <citation type="submission" date="2023-06" db="EMBL/GenBank/DDBJ databases">
        <authorList>
            <consortium name="Lawrence Berkeley National Laboratory"/>
            <person name="Ahrendt S."/>
            <person name="Sahu N."/>
            <person name="Indic B."/>
            <person name="Wong-Bajracharya J."/>
            <person name="Merenyi Z."/>
            <person name="Ke H.-M."/>
            <person name="Monk M."/>
            <person name="Kocsube S."/>
            <person name="Drula E."/>
            <person name="Lipzen A."/>
            <person name="Balint B."/>
            <person name="Henrissat B."/>
            <person name="Andreopoulos B."/>
            <person name="Martin F.M."/>
            <person name="Harder C.B."/>
            <person name="Rigling D."/>
            <person name="Ford K.L."/>
            <person name="Foster G.D."/>
            <person name="Pangilinan J."/>
            <person name="Papanicolaou A."/>
            <person name="Barry K."/>
            <person name="LaButti K."/>
            <person name="Viragh M."/>
            <person name="Koriabine M."/>
            <person name="Yan M."/>
            <person name="Riley R."/>
            <person name="Champramary S."/>
            <person name="Plett K.L."/>
            <person name="Tsai I.J."/>
            <person name="Slot J."/>
            <person name="Sipos G."/>
            <person name="Plett J."/>
            <person name="Nagy L.G."/>
            <person name="Grigoriev I.V."/>
        </authorList>
    </citation>
    <scope>NUCLEOTIDE SEQUENCE</scope>
    <source>
        <strain evidence="1">CCBAS 213</strain>
    </source>
</reference>
<organism evidence="1 2">
    <name type="scientific">Armillaria tabescens</name>
    <name type="common">Ringless honey mushroom</name>
    <name type="synonym">Agaricus tabescens</name>
    <dbReference type="NCBI Taxonomy" id="1929756"/>
    <lineage>
        <taxon>Eukaryota</taxon>
        <taxon>Fungi</taxon>
        <taxon>Dikarya</taxon>
        <taxon>Basidiomycota</taxon>
        <taxon>Agaricomycotina</taxon>
        <taxon>Agaricomycetes</taxon>
        <taxon>Agaricomycetidae</taxon>
        <taxon>Agaricales</taxon>
        <taxon>Marasmiineae</taxon>
        <taxon>Physalacriaceae</taxon>
        <taxon>Desarmillaria</taxon>
    </lineage>
</organism>
<proteinExistence type="predicted"/>
<dbReference type="RefSeq" id="XP_060330408.1">
    <property type="nucleotide sequence ID" value="XM_060469662.1"/>
</dbReference>
<evidence type="ECO:0000313" key="2">
    <source>
        <dbReference type="Proteomes" id="UP001175211"/>
    </source>
</evidence>
<dbReference type="GeneID" id="85353210"/>
<accession>A0AA39N4S3</accession>
<gene>
    <name evidence="1" type="ORF">EV420DRAFT_1480266</name>
</gene>
<keyword evidence="2" id="KW-1185">Reference proteome</keyword>
<dbReference type="AlphaFoldDB" id="A0AA39N4S3"/>